<name>A0A9N7YL56_PLEPL</name>
<feature type="region of interest" description="Disordered" evidence="1">
    <location>
        <begin position="61"/>
        <end position="94"/>
    </location>
</feature>
<feature type="compositionally biased region" description="Basic and acidic residues" evidence="1">
    <location>
        <begin position="71"/>
        <end position="80"/>
    </location>
</feature>
<reference evidence="2" key="1">
    <citation type="submission" date="2020-03" db="EMBL/GenBank/DDBJ databases">
        <authorList>
            <person name="Weist P."/>
        </authorList>
    </citation>
    <scope>NUCLEOTIDE SEQUENCE</scope>
</reference>
<gene>
    <name evidence="2" type="ORF">PLEPLA_LOCUS23679</name>
</gene>
<accession>A0A9N7YL56</accession>
<feature type="compositionally biased region" description="Basic residues" evidence="1">
    <location>
        <begin position="81"/>
        <end position="93"/>
    </location>
</feature>
<dbReference type="EMBL" id="CADEAL010001787">
    <property type="protein sequence ID" value="CAB1435623.1"/>
    <property type="molecule type" value="Genomic_DNA"/>
</dbReference>
<organism evidence="2 3">
    <name type="scientific">Pleuronectes platessa</name>
    <name type="common">European plaice</name>
    <dbReference type="NCBI Taxonomy" id="8262"/>
    <lineage>
        <taxon>Eukaryota</taxon>
        <taxon>Metazoa</taxon>
        <taxon>Chordata</taxon>
        <taxon>Craniata</taxon>
        <taxon>Vertebrata</taxon>
        <taxon>Euteleostomi</taxon>
        <taxon>Actinopterygii</taxon>
        <taxon>Neopterygii</taxon>
        <taxon>Teleostei</taxon>
        <taxon>Neoteleostei</taxon>
        <taxon>Acanthomorphata</taxon>
        <taxon>Carangaria</taxon>
        <taxon>Pleuronectiformes</taxon>
        <taxon>Pleuronectoidei</taxon>
        <taxon>Pleuronectidae</taxon>
        <taxon>Pleuronectes</taxon>
    </lineage>
</organism>
<protein>
    <submittedName>
        <fullName evidence="2">Uncharacterized protein</fullName>
    </submittedName>
</protein>
<keyword evidence="3" id="KW-1185">Reference proteome</keyword>
<evidence type="ECO:0000313" key="2">
    <source>
        <dbReference type="EMBL" id="CAB1435623.1"/>
    </source>
</evidence>
<evidence type="ECO:0000256" key="1">
    <source>
        <dbReference type="SAM" id="MobiDB-lite"/>
    </source>
</evidence>
<comment type="caution">
    <text evidence="2">The sequence shown here is derived from an EMBL/GenBank/DDBJ whole genome shotgun (WGS) entry which is preliminary data.</text>
</comment>
<proteinExistence type="predicted"/>
<dbReference type="Proteomes" id="UP001153269">
    <property type="component" value="Unassembled WGS sequence"/>
</dbReference>
<evidence type="ECO:0000313" key="3">
    <source>
        <dbReference type="Proteomes" id="UP001153269"/>
    </source>
</evidence>
<dbReference type="AlphaFoldDB" id="A0A9N7YL56"/>
<sequence length="176" mass="19896">MIFNASRNPHMVAAFRLQSNITTDMITRLATVDQLSSQETKEDSRGIPMVLMGHFTSAELDEPAVSGRVPGETRERESREKKKKKKRKRRVKRSCTLNVRVQRSSAACWRVRSQWGDYTHEARDYRDAQTLAATALQNLRGRAPRNAGELQRRVEGGLVFLRSQISGSNDSGFGMS</sequence>